<dbReference type="AlphaFoldDB" id="A0A5B7ELR7"/>
<gene>
    <name evidence="2" type="primary">Egfr</name>
    <name evidence="2" type="ORF">E2C01_028843</name>
</gene>
<evidence type="ECO:0000313" key="2">
    <source>
        <dbReference type="EMBL" id="MPC35421.1"/>
    </source>
</evidence>
<dbReference type="Proteomes" id="UP000324222">
    <property type="component" value="Unassembled WGS sequence"/>
</dbReference>
<feature type="region of interest" description="Disordered" evidence="1">
    <location>
        <begin position="167"/>
        <end position="189"/>
    </location>
</feature>
<feature type="region of interest" description="Disordered" evidence="1">
    <location>
        <begin position="238"/>
        <end position="257"/>
    </location>
</feature>
<accession>A0A5B7ELR7</accession>
<keyword evidence="2" id="KW-0675">Receptor</keyword>
<dbReference type="EMBL" id="VSRR010003272">
    <property type="protein sequence ID" value="MPC35421.1"/>
    <property type="molecule type" value="Genomic_DNA"/>
</dbReference>
<evidence type="ECO:0000256" key="1">
    <source>
        <dbReference type="SAM" id="MobiDB-lite"/>
    </source>
</evidence>
<keyword evidence="3" id="KW-1185">Reference proteome</keyword>
<protein>
    <submittedName>
        <fullName evidence="2">Epidermal growth factor receptor</fullName>
    </submittedName>
</protein>
<reference evidence="2 3" key="1">
    <citation type="submission" date="2019-05" db="EMBL/GenBank/DDBJ databases">
        <title>Another draft genome of Portunus trituberculatus and its Hox gene families provides insights of decapod evolution.</title>
        <authorList>
            <person name="Jeong J.-H."/>
            <person name="Song I."/>
            <person name="Kim S."/>
            <person name="Choi T."/>
            <person name="Kim D."/>
            <person name="Ryu S."/>
            <person name="Kim W."/>
        </authorList>
    </citation>
    <scope>NUCLEOTIDE SEQUENCE [LARGE SCALE GENOMIC DNA]</scope>
    <source>
        <tissue evidence="2">Muscle</tissue>
    </source>
</reference>
<proteinExistence type="predicted"/>
<comment type="caution">
    <text evidence="2">The sequence shown here is derived from an EMBL/GenBank/DDBJ whole genome shotgun (WGS) entry which is preliminary data.</text>
</comment>
<name>A0A5B7ELR7_PORTR</name>
<organism evidence="2 3">
    <name type="scientific">Portunus trituberculatus</name>
    <name type="common">Swimming crab</name>
    <name type="synonym">Neptunus trituberculatus</name>
    <dbReference type="NCBI Taxonomy" id="210409"/>
    <lineage>
        <taxon>Eukaryota</taxon>
        <taxon>Metazoa</taxon>
        <taxon>Ecdysozoa</taxon>
        <taxon>Arthropoda</taxon>
        <taxon>Crustacea</taxon>
        <taxon>Multicrustacea</taxon>
        <taxon>Malacostraca</taxon>
        <taxon>Eumalacostraca</taxon>
        <taxon>Eucarida</taxon>
        <taxon>Decapoda</taxon>
        <taxon>Pleocyemata</taxon>
        <taxon>Brachyura</taxon>
        <taxon>Eubrachyura</taxon>
        <taxon>Portunoidea</taxon>
        <taxon>Portunidae</taxon>
        <taxon>Portuninae</taxon>
        <taxon>Portunus</taxon>
    </lineage>
</organism>
<dbReference type="OrthoDB" id="6219513at2759"/>
<evidence type="ECO:0000313" key="3">
    <source>
        <dbReference type="Proteomes" id="UP000324222"/>
    </source>
</evidence>
<feature type="region of interest" description="Disordered" evidence="1">
    <location>
        <begin position="1"/>
        <end position="50"/>
    </location>
</feature>
<sequence>MAAGAEYISGRAESPQNRQNLQRERKYAHLEAGATGSPGKRPRGDSLTSRYCSDPLKMLGKGVSLVHRDPSAAPHYPIPTTPLPNYHYLHCPLSETVPVHTFTYVGEDDCFAGPPPSAPGYGWVGDLRLDLPVDEDDYLMPSPQPSGLATVGPSHQHYMDLMADAADGRRGEPSRGGSKGPSNNGVAGQQWVGMDNPEYHMMNARAQMYASRRLHPQQTVGVPVLDAAGRYGGYGNGLPHSQHFPPGQHLPSPSQEMPHEYYNELSSHAPCAATSSRKHWHVVSFKVHLLAGASEYKSCPPCPSQVAWCPVSHPYTDNRYTLRVPGVLS</sequence>